<dbReference type="Gene3D" id="3.30.420.40">
    <property type="match status" value="2"/>
</dbReference>
<evidence type="ECO:0000259" key="9">
    <source>
        <dbReference type="Pfam" id="PF02782"/>
    </source>
</evidence>
<dbReference type="GO" id="GO:0005829">
    <property type="term" value="C:cytosol"/>
    <property type="evidence" value="ECO:0007669"/>
    <property type="project" value="TreeGrafter"/>
</dbReference>
<dbReference type="SUPFAM" id="SSF53067">
    <property type="entry name" value="Actin-like ATPase domain"/>
    <property type="match status" value="2"/>
</dbReference>
<evidence type="ECO:0000256" key="4">
    <source>
        <dbReference type="ARBA" id="ARBA00022777"/>
    </source>
</evidence>
<keyword evidence="11" id="KW-1185">Reference proteome</keyword>
<comment type="caution">
    <text evidence="10">The sequence shown here is derived from an EMBL/GenBank/DDBJ whole genome shotgun (WGS) entry which is preliminary data.</text>
</comment>
<dbReference type="Proteomes" id="UP000305778">
    <property type="component" value="Unassembled WGS sequence"/>
</dbReference>
<name>A0A4U0T8J9_9ACTN</name>
<dbReference type="Pfam" id="PF00370">
    <property type="entry name" value="FGGY_N"/>
    <property type="match status" value="1"/>
</dbReference>
<protein>
    <recommendedName>
        <fullName evidence="6">ATP:glycerol 3-phosphotransferase</fullName>
    </recommendedName>
</protein>
<comment type="similarity">
    <text evidence="1 7">Belongs to the FGGY kinase family.</text>
</comment>
<dbReference type="PIRSF" id="PIRSF000538">
    <property type="entry name" value="GlpK"/>
    <property type="match status" value="1"/>
</dbReference>
<gene>
    <name evidence="10" type="ORF">FCI23_14390</name>
</gene>
<proteinExistence type="inferred from homology"/>
<dbReference type="InterPro" id="IPR018485">
    <property type="entry name" value="FGGY_C"/>
</dbReference>
<dbReference type="RefSeq" id="WP_136724094.1">
    <property type="nucleotide sequence ID" value="NZ_SUMC01000011.1"/>
</dbReference>
<dbReference type="PANTHER" id="PTHR10196:SF69">
    <property type="entry name" value="GLYCEROL KINASE"/>
    <property type="match status" value="1"/>
</dbReference>
<dbReference type="InterPro" id="IPR043129">
    <property type="entry name" value="ATPase_NBD"/>
</dbReference>
<evidence type="ECO:0000256" key="1">
    <source>
        <dbReference type="ARBA" id="ARBA00009156"/>
    </source>
</evidence>
<feature type="domain" description="Carbohydrate kinase FGGY N-terminal" evidence="8">
    <location>
        <begin position="3"/>
        <end position="233"/>
    </location>
</feature>
<dbReference type="InterPro" id="IPR000577">
    <property type="entry name" value="Carb_kinase_FGGY"/>
</dbReference>
<organism evidence="10 11">
    <name type="scientific">Actinacidiphila oryziradicis</name>
    <dbReference type="NCBI Taxonomy" id="2571141"/>
    <lineage>
        <taxon>Bacteria</taxon>
        <taxon>Bacillati</taxon>
        <taxon>Actinomycetota</taxon>
        <taxon>Actinomycetes</taxon>
        <taxon>Kitasatosporales</taxon>
        <taxon>Streptomycetaceae</taxon>
        <taxon>Actinacidiphila</taxon>
    </lineage>
</organism>
<dbReference type="GO" id="GO:0005524">
    <property type="term" value="F:ATP binding"/>
    <property type="evidence" value="ECO:0007669"/>
    <property type="project" value="UniProtKB-KW"/>
</dbReference>
<evidence type="ECO:0000259" key="8">
    <source>
        <dbReference type="Pfam" id="PF00370"/>
    </source>
</evidence>
<keyword evidence="3" id="KW-0547">Nucleotide-binding</keyword>
<dbReference type="Pfam" id="PF02782">
    <property type="entry name" value="FGGY_C"/>
    <property type="match status" value="1"/>
</dbReference>
<evidence type="ECO:0000256" key="5">
    <source>
        <dbReference type="ARBA" id="ARBA00022840"/>
    </source>
</evidence>
<evidence type="ECO:0000256" key="7">
    <source>
        <dbReference type="RuleBase" id="RU003733"/>
    </source>
</evidence>
<dbReference type="GO" id="GO:0004370">
    <property type="term" value="F:glycerol kinase activity"/>
    <property type="evidence" value="ECO:0007669"/>
    <property type="project" value="TreeGrafter"/>
</dbReference>
<dbReference type="InterPro" id="IPR018484">
    <property type="entry name" value="FGGY_N"/>
</dbReference>
<dbReference type="PANTHER" id="PTHR10196">
    <property type="entry name" value="SUGAR KINASE"/>
    <property type="match status" value="1"/>
</dbReference>
<evidence type="ECO:0000313" key="10">
    <source>
        <dbReference type="EMBL" id="TKA10815.1"/>
    </source>
</evidence>
<keyword evidence="2 7" id="KW-0808">Transferase</keyword>
<keyword evidence="5" id="KW-0067">ATP-binding</keyword>
<dbReference type="InterPro" id="IPR018483">
    <property type="entry name" value="Carb_kinase_FGGY_CS"/>
</dbReference>
<dbReference type="AlphaFoldDB" id="A0A4U0T8J9"/>
<evidence type="ECO:0000313" key="11">
    <source>
        <dbReference type="Proteomes" id="UP000305778"/>
    </source>
</evidence>
<sequence length="482" mass="50841">MTVLAIDQGTSGTKALVVDPADGVVAVAEVPVTPVYLPGGGVEQDPQQLLASVLKAGRRAVELAGGRPVQAVALANQGETVLAWDRRNGRPLSPAIVWQDRRAEALCAERADARDWVRQRTGLVLDSYFSAPKMMWLRENVTRRGVVTTTDTWLVHQLTGGGAFVTDASTASRSLLLDIDTVQWDPELAALFRLDPDGLPRIAACDEIVGTTTAFGEEIPVAGLVVDQQAALLAEGCLTPGTAKCTFGTGAFLLANTGEKALRPASGLTSSVAWRARGQTPYCVDGQVYTAASAVRWLQDLGFVDSAADLDEAAASDAQGVLCVPSLAGLAAPWWRPDATAAFTGMTLSTRREHLVLAVLQGIAAQVAELATLVEADLGAPLTRLRVDGGLTRSRALMQAQADLAQLPVDVYPSTHATALGAAALARLAAEPGLTLEAAVPAWTPGTAFEPRWSKDRAEDHRARWRAAVEATIARDPQEDAP</sequence>
<dbReference type="PROSITE" id="PS00445">
    <property type="entry name" value="FGGY_KINASES_2"/>
    <property type="match status" value="1"/>
</dbReference>
<evidence type="ECO:0000256" key="6">
    <source>
        <dbReference type="ARBA" id="ARBA00043149"/>
    </source>
</evidence>
<accession>A0A4U0T8J9</accession>
<dbReference type="OrthoDB" id="9805576at2"/>
<dbReference type="GO" id="GO:0019563">
    <property type="term" value="P:glycerol catabolic process"/>
    <property type="evidence" value="ECO:0007669"/>
    <property type="project" value="TreeGrafter"/>
</dbReference>
<evidence type="ECO:0000256" key="2">
    <source>
        <dbReference type="ARBA" id="ARBA00022679"/>
    </source>
</evidence>
<dbReference type="PROSITE" id="PS00933">
    <property type="entry name" value="FGGY_KINASES_1"/>
    <property type="match status" value="1"/>
</dbReference>
<keyword evidence="4 7" id="KW-0418">Kinase</keyword>
<reference evidence="10 11" key="1">
    <citation type="submission" date="2019-04" db="EMBL/GenBank/DDBJ databases">
        <title>Streptomyces oryziradicis sp. nov., a novel actinomycete isolated from rhizosphere soil of rice (Oryza sativa L.).</title>
        <authorList>
            <person name="Li C."/>
        </authorList>
    </citation>
    <scope>NUCLEOTIDE SEQUENCE [LARGE SCALE GENOMIC DNA]</scope>
    <source>
        <strain evidence="10 11">NEAU-C40</strain>
    </source>
</reference>
<feature type="domain" description="Carbohydrate kinase FGGY C-terminal" evidence="9">
    <location>
        <begin position="243"/>
        <end position="429"/>
    </location>
</feature>
<evidence type="ECO:0000256" key="3">
    <source>
        <dbReference type="ARBA" id="ARBA00022741"/>
    </source>
</evidence>
<dbReference type="EMBL" id="SUMC01000011">
    <property type="protein sequence ID" value="TKA10815.1"/>
    <property type="molecule type" value="Genomic_DNA"/>
</dbReference>